<evidence type="ECO:0000313" key="14">
    <source>
        <dbReference type="Proteomes" id="UP000288716"/>
    </source>
</evidence>
<evidence type="ECO:0000256" key="7">
    <source>
        <dbReference type="ARBA" id="ARBA00022824"/>
    </source>
</evidence>
<keyword evidence="7" id="KW-0256">Endoplasmic reticulum</keyword>
<keyword evidence="12" id="KW-0472">Membrane</keyword>
<dbReference type="STRING" id="299467.A0A443RWC7"/>
<dbReference type="SUPFAM" id="SSF48264">
    <property type="entry name" value="Cytochrome P450"/>
    <property type="match status" value="1"/>
</dbReference>
<dbReference type="GO" id="GO:0016712">
    <property type="term" value="F:oxidoreductase activity, acting on paired donors, with incorporation or reduction of molecular oxygen, reduced flavin or flavoprotein as one donor, and incorporation of one atom of oxygen"/>
    <property type="evidence" value="ECO:0007669"/>
    <property type="project" value="InterPro"/>
</dbReference>
<evidence type="ECO:0000256" key="6">
    <source>
        <dbReference type="ARBA" id="ARBA00022723"/>
    </source>
</evidence>
<evidence type="ECO:0000256" key="4">
    <source>
        <dbReference type="ARBA" id="ARBA00010617"/>
    </source>
</evidence>
<comment type="caution">
    <text evidence="13">The sequence shown here is derived from an EMBL/GenBank/DDBJ whole genome shotgun (WGS) entry which is preliminary data.</text>
</comment>
<dbReference type="AlphaFoldDB" id="A0A443RWC7"/>
<dbReference type="PANTHER" id="PTHR24302">
    <property type="entry name" value="CYTOCHROME P450 FAMILY 3"/>
    <property type="match status" value="1"/>
</dbReference>
<dbReference type="GO" id="GO:0005506">
    <property type="term" value="F:iron ion binding"/>
    <property type="evidence" value="ECO:0007669"/>
    <property type="project" value="InterPro"/>
</dbReference>
<evidence type="ECO:0000256" key="11">
    <source>
        <dbReference type="ARBA" id="ARBA00023033"/>
    </source>
</evidence>
<proteinExistence type="inferred from homology"/>
<gene>
    <name evidence="13" type="ORF">B4U80_12241</name>
</gene>
<protein>
    <submittedName>
        <fullName evidence="13">Cytochrome P450 monooxygenase-like protein</fullName>
    </submittedName>
</protein>
<dbReference type="InterPro" id="IPR050705">
    <property type="entry name" value="Cytochrome_P450_3A"/>
</dbReference>
<dbReference type="InterPro" id="IPR036396">
    <property type="entry name" value="Cyt_P450_sf"/>
</dbReference>
<comment type="similarity">
    <text evidence="4">Belongs to the cytochrome P450 family.</text>
</comment>
<evidence type="ECO:0000256" key="10">
    <source>
        <dbReference type="ARBA" id="ARBA00023004"/>
    </source>
</evidence>
<evidence type="ECO:0000256" key="2">
    <source>
        <dbReference type="ARBA" id="ARBA00004524"/>
    </source>
</evidence>
<keyword evidence="5" id="KW-0349">Heme</keyword>
<evidence type="ECO:0000256" key="3">
    <source>
        <dbReference type="ARBA" id="ARBA00004586"/>
    </source>
</evidence>
<dbReference type="GO" id="GO:0020037">
    <property type="term" value="F:heme binding"/>
    <property type="evidence" value="ECO:0007669"/>
    <property type="project" value="InterPro"/>
</dbReference>
<dbReference type="Proteomes" id="UP000288716">
    <property type="component" value="Unassembled WGS sequence"/>
</dbReference>
<evidence type="ECO:0000256" key="1">
    <source>
        <dbReference type="ARBA" id="ARBA00001971"/>
    </source>
</evidence>
<dbReference type="InterPro" id="IPR001128">
    <property type="entry name" value="Cyt_P450"/>
</dbReference>
<dbReference type="OrthoDB" id="2789670at2759"/>
<keyword evidence="6" id="KW-0479">Metal-binding</keyword>
<evidence type="ECO:0000313" key="13">
    <source>
        <dbReference type="EMBL" id="RWS19677.1"/>
    </source>
</evidence>
<comment type="cofactor">
    <cofactor evidence="1">
        <name>heme</name>
        <dbReference type="ChEBI" id="CHEBI:30413"/>
    </cofactor>
</comment>
<keyword evidence="11 13" id="KW-0503">Monooxygenase</keyword>
<dbReference type="EMBL" id="NCKV01023741">
    <property type="protein sequence ID" value="RWS19677.1"/>
    <property type="molecule type" value="Genomic_DNA"/>
</dbReference>
<comment type="subcellular location">
    <subcellularLocation>
        <location evidence="3">Endoplasmic reticulum membrane</location>
    </subcellularLocation>
    <subcellularLocation>
        <location evidence="2">Microsome membrane</location>
    </subcellularLocation>
</comment>
<dbReference type="GO" id="GO:0008395">
    <property type="term" value="F:steroid hydroxylase activity"/>
    <property type="evidence" value="ECO:0007669"/>
    <property type="project" value="TreeGrafter"/>
</dbReference>
<name>A0A443RWC7_9ACAR</name>
<dbReference type="InterPro" id="IPR002402">
    <property type="entry name" value="Cyt_P450_E_grp-II"/>
</dbReference>
<keyword evidence="10" id="KW-0408">Iron</keyword>
<dbReference type="Pfam" id="PF00067">
    <property type="entry name" value="p450"/>
    <property type="match status" value="1"/>
</dbReference>
<evidence type="ECO:0000256" key="12">
    <source>
        <dbReference type="ARBA" id="ARBA00023136"/>
    </source>
</evidence>
<keyword evidence="8" id="KW-0492">Microsome</keyword>
<evidence type="ECO:0000256" key="5">
    <source>
        <dbReference type="ARBA" id="ARBA00022617"/>
    </source>
</evidence>
<dbReference type="GO" id="GO:0005789">
    <property type="term" value="C:endoplasmic reticulum membrane"/>
    <property type="evidence" value="ECO:0007669"/>
    <property type="project" value="UniProtKB-SubCell"/>
</dbReference>
<evidence type="ECO:0000256" key="9">
    <source>
        <dbReference type="ARBA" id="ARBA00023002"/>
    </source>
</evidence>
<sequence>MKRTYEGLRPSLMVADIDLIKKILVEEFHKFPNHRIFYNESQLAGKSLVVLENESWKRVRNIITPIFTTLHLKNMKKYIDECVLSLENNLAIVAESGKAIDVKDYFSAFAIDVVCSSVFGVKIDSVNNPNHSLVKNLRRFFGRNISFKSLLVFWWPSLMKTFDLYLFDYNILVYLNAFLMEVINRKRREAVINDTKSDDFIQLLMDARLEDDKCDESRRSNHSFFCCRYLTVFNK</sequence>
<dbReference type="Gene3D" id="1.10.630.10">
    <property type="entry name" value="Cytochrome P450"/>
    <property type="match status" value="1"/>
</dbReference>
<organism evidence="13 14">
    <name type="scientific">Leptotrombidium deliense</name>
    <dbReference type="NCBI Taxonomy" id="299467"/>
    <lineage>
        <taxon>Eukaryota</taxon>
        <taxon>Metazoa</taxon>
        <taxon>Ecdysozoa</taxon>
        <taxon>Arthropoda</taxon>
        <taxon>Chelicerata</taxon>
        <taxon>Arachnida</taxon>
        <taxon>Acari</taxon>
        <taxon>Acariformes</taxon>
        <taxon>Trombidiformes</taxon>
        <taxon>Prostigmata</taxon>
        <taxon>Anystina</taxon>
        <taxon>Parasitengona</taxon>
        <taxon>Trombiculoidea</taxon>
        <taxon>Trombiculidae</taxon>
        <taxon>Leptotrombidium</taxon>
    </lineage>
</organism>
<evidence type="ECO:0000256" key="8">
    <source>
        <dbReference type="ARBA" id="ARBA00022848"/>
    </source>
</evidence>
<dbReference type="InterPro" id="IPR008072">
    <property type="entry name" value="Cyt_P450_E_CYP3A"/>
</dbReference>
<dbReference type="PRINTS" id="PR01689">
    <property type="entry name" value="EP450IICYP3A"/>
</dbReference>
<keyword evidence="14" id="KW-1185">Reference proteome</keyword>
<accession>A0A443RWC7</accession>
<reference evidence="13 14" key="1">
    <citation type="journal article" date="2018" name="Gigascience">
        <title>Genomes of trombidid mites reveal novel predicted allergens and laterally-transferred genes associated with secondary metabolism.</title>
        <authorList>
            <person name="Dong X."/>
            <person name="Chaisiri K."/>
            <person name="Xia D."/>
            <person name="Armstrong S.D."/>
            <person name="Fang Y."/>
            <person name="Donnelly M.J."/>
            <person name="Kadowaki T."/>
            <person name="McGarry J.W."/>
            <person name="Darby A.C."/>
            <person name="Makepeace B.L."/>
        </authorList>
    </citation>
    <scope>NUCLEOTIDE SEQUENCE [LARGE SCALE GENOMIC DNA]</scope>
    <source>
        <strain evidence="13">UoL-UT</strain>
    </source>
</reference>
<dbReference type="PANTHER" id="PTHR24302:SF15">
    <property type="entry name" value="FATTY-ACID PEROXYGENASE"/>
    <property type="match status" value="1"/>
</dbReference>
<dbReference type="PRINTS" id="PR00464">
    <property type="entry name" value="EP450II"/>
</dbReference>
<keyword evidence="9" id="KW-0560">Oxidoreductase</keyword>
<dbReference type="VEuPathDB" id="VectorBase:LDEU012363"/>